<name>A0ABR1XK44_9PEZI</name>
<proteinExistence type="predicted"/>
<organism evidence="1 2">
    <name type="scientific">Phyllosticta citrichinensis</name>
    <dbReference type="NCBI Taxonomy" id="1130410"/>
    <lineage>
        <taxon>Eukaryota</taxon>
        <taxon>Fungi</taxon>
        <taxon>Dikarya</taxon>
        <taxon>Ascomycota</taxon>
        <taxon>Pezizomycotina</taxon>
        <taxon>Dothideomycetes</taxon>
        <taxon>Dothideomycetes incertae sedis</taxon>
        <taxon>Botryosphaeriales</taxon>
        <taxon>Phyllostictaceae</taxon>
        <taxon>Phyllosticta</taxon>
    </lineage>
</organism>
<comment type="caution">
    <text evidence="1">The sequence shown here is derived from an EMBL/GenBank/DDBJ whole genome shotgun (WGS) entry which is preliminary data.</text>
</comment>
<evidence type="ECO:0000313" key="1">
    <source>
        <dbReference type="EMBL" id="KAK8159153.1"/>
    </source>
</evidence>
<dbReference type="EMBL" id="JBBWUH010000008">
    <property type="protein sequence ID" value="KAK8159153.1"/>
    <property type="molecule type" value="Genomic_DNA"/>
</dbReference>
<evidence type="ECO:0000313" key="2">
    <source>
        <dbReference type="Proteomes" id="UP001456524"/>
    </source>
</evidence>
<keyword evidence="2" id="KW-1185">Reference proteome</keyword>
<gene>
    <name evidence="1" type="ORF">IWX90DRAFT_291793</name>
</gene>
<accession>A0ABR1XK44</accession>
<dbReference type="Proteomes" id="UP001456524">
    <property type="component" value="Unassembled WGS sequence"/>
</dbReference>
<sequence>MTSQTSRYTTTGTSCCVGVQASWFQPTRFRSVAGLRRQAAVVREQFDSTTSTNGRFDNHEPVSSARNVHRGRLWASRRYHRSIMAVSGWTRDTTRVRSTGVALTSCFRRVLHHFQKATHSGDFLAAFAALSFIHTTCKCWSCSLPFEHSNWAITQVQHEVRSTLQLAAHCRLASLAPRRHNQIQNSRNQVRPASSCSAVPKLPFRSKTWIVSIHHVRRRISVFAVDFSSTPSIPGQLSSRALFAVLQSRLFCGLDGWRAQTRIIRFRCLRM</sequence>
<reference evidence="1 2" key="1">
    <citation type="journal article" date="2022" name="G3 (Bethesda)">
        <title>Enemy or ally: a genomic approach to elucidate the lifestyle of Phyllosticta citrichinaensis.</title>
        <authorList>
            <person name="Buijs V.A."/>
            <person name="Groenewald J.Z."/>
            <person name="Haridas S."/>
            <person name="LaButti K.M."/>
            <person name="Lipzen A."/>
            <person name="Martin F.M."/>
            <person name="Barry K."/>
            <person name="Grigoriev I.V."/>
            <person name="Crous P.W."/>
            <person name="Seidl M.F."/>
        </authorList>
    </citation>
    <scope>NUCLEOTIDE SEQUENCE [LARGE SCALE GENOMIC DNA]</scope>
    <source>
        <strain evidence="1 2">CBS 129764</strain>
    </source>
</reference>
<protein>
    <submittedName>
        <fullName evidence="1">Uncharacterized protein</fullName>
    </submittedName>
</protein>